<gene>
    <name evidence="1" type="ORF">NITMOv2_0599</name>
</gene>
<dbReference type="STRING" id="42253.NITMOv2_0599"/>
<evidence type="ECO:0000313" key="2">
    <source>
        <dbReference type="Proteomes" id="UP000069205"/>
    </source>
</evidence>
<name>A0A0K2G7X9_NITMO</name>
<proteinExistence type="predicted"/>
<keyword evidence="2" id="KW-1185">Reference proteome</keyword>
<accession>A0A0K2G7X9</accession>
<dbReference type="EMBL" id="CP011801">
    <property type="protein sequence ID" value="ALA57035.1"/>
    <property type="molecule type" value="Genomic_DNA"/>
</dbReference>
<reference evidence="1 2" key="1">
    <citation type="journal article" date="2015" name="Proc. Natl. Acad. Sci. U.S.A.">
        <title>Expanded metabolic versatility of ubiquitous nitrite-oxidizing bacteria from the genus Nitrospira.</title>
        <authorList>
            <person name="Koch H."/>
            <person name="Lucker S."/>
            <person name="Albertsen M."/>
            <person name="Kitzinger K."/>
            <person name="Herbold C."/>
            <person name="Spieck E."/>
            <person name="Nielsen P.H."/>
            <person name="Wagner M."/>
            <person name="Daims H."/>
        </authorList>
    </citation>
    <scope>NUCLEOTIDE SEQUENCE [LARGE SCALE GENOMIC DNA]</scope>
    <source>
        <strain evidence="1 2">NSP M-1</strain>
    </source>
</reference>
<dbReference type="AlphaFoldDB" id="A0A0K2G7X9"/>
<dbReference type="KEGG" id="nmv:NITMOv2_0599"/>
<organism evidence="1 2">
    <name type="scientific">Nitrospira moscoviensis</name>
    <dbReference type="NCBI Taxonomy" id="42253"/>
    <lineage>
        <taxon>Bacteria</taxon>
        <taxon>Pseudomonadati</taxon>
        <taxon>Nitrospirota</taxon>
        <taxon>Nitrospiria</taxon>
        <taxon>Nitrospirales</taxon>
        <taxon>Nitrospiraceae</taxon>
        <taxon>Nitrospira</taxon>
    </lineage>
</organism>
<dbReference type="Proteomes" id="UP000069205">
    <property type="component" value="Chromosome"/>
</dbReference>
<protein>
    <submittedName>
        <fullName evidence="1">Uncharacterized protein</fullName>
    </submittedName>
</protein>
<evidence type="ECO:0000313" key="1">
    <source>
        <dbReference type="EMBL" id="ALA57035.1"/>
    </source>
</evidence>
<dbReference type="PATRIC" id="fig|42253.5.peg.593"/>
<sequence>MTTSPIRPSRSSGRRGARCSLIVLEWACLLLAGAPALAVPIVNDPNGFEGIPWGAAFSEGEHFGKVEDAGRLQTYEIKGTTPALGPVPVDSMRFTTFEGKFGRVTVRYTGKDTHERILTYLQGTYGPLDRTPGQIAVGPVRVYAWHGFDTEVTLRYEAPVARGIIFFESRTLREKLSEGHSATVY</sequence>